<evidence type="ECO:0000256" key="1">
    <source>
        <dbReference type="ARBA" id="ARBA00009403"/>
    </source>
</evidence>
<dbReference type="PANTHER" id="PTHR46186">
    <property type="entry name" value="CYSTATIN"/>
    <property type="match status" value="1"/>
</dbReference>
<dbReference type="Pfam" id="PF00031">
    <property type="entry name" value="Cystatin"/>
    <property type="match status" value="3"/>
</dbReference>
<keyword evidence="3" id="KW-0789">Thiol protease inhibitor</keyword>
<dbReference type="EMBL" id="OB660232">
    <property type="protein sequence ID" value="CAD7223634.1"/>
    <property type="molecule type" value="Genomic_DNA"/>
</dbReference>
<evidence type="ECO:0000313" key="4">
    <source>
        <dbReference type="EMBL" id="CAD7223634.1"/>
    </source>
</evidence>
<dbReference type="Gene3D" id="3.10.450.10">
    <property type="match status" value="4"/>
</dbReference>
<proteinExistence type="inferred from homology"/>
<gene>
    <name evidence="4" type="ORF">CTOB1V02_LOCUS1614</name>
</gene>
<dbReference type="InterPro" id="IPR000010">
    <property type="entry name" value="Cystatin_dom"/>
</dbReference>
<evidence type="ECO:0000256" key="2">
    <source>
        <dbReference type="ARBA" id="ARBA00022690"/>
    </source>
</evidence>
<accession>A0A7R8W3E5</accession>
<reference evidence="4" key="1">
    <citation type="submission" date="2020-11" db="EMBL/GenBank/DDBJ databases">
        <authorList>
            <person name="Tran Van P."/>
        </authorList>
    </citation>
    <scope>NUCLEOTIDE SEQUENCE</scope>
</reference>
<comment type="similarity">
    <text evidence="1">Belongs to the cystatin family.</text>
</comment>
<evidence type="ECO:0000256" key="3">
    <source>
        <dbReference type="ARBA" id="ARBA00022704"/>
    </source>
</evidence>
<dbReference type="AlphaFoldDB" id="A0A7R8W3E5"/>
<name>A0A7R8W3E5_9CRUS</name>
<dbReference type="GO" id="GO:0031982">
    <property type="term" value="C:vesicle"/>
    <property type="evidence" value="ECO:0007669"/>
    <property type="project" value="TreeGrafter"/>
</dbReference>
<dbReference type="InterPro" id="IPR046350">
    <property type="entry name" value="Cystatin_sf"/>
</dbReference>
<keyword evidence="2" id="KW-0646">Protease inhibitor</keyword>
<dbReference type="SUPFAM" id="SSF54403">
    <property type="entry name" value="Cystatin/monellin"/>
    <property type="match status" value="4"/>
</dbReference>
<dbReference type="GO" id="GO:0005737">
    <property type="term" value="C:cytoplasm"/>
    <property type="evidence" value="ECO:0007669"/>
    <property type="project" value="TreeGrafter"/>
</dbReference>
<sequence>MMAVVFAILGCLILSRSTRAACIPGGVCDTEESLTEIQAFIEDELNKFVGEGDNLLKITDVFRKQTQVVAGIKYILELEISETHCVKDSSRGTPQYCHPKRRGSTQRCVIEVWEKTWEGFREIIRKDCTDTTGLCRNFGSIFETDEPLTEVINYVERELNDDVEEGDGLLKITDVRRKRKQVVAGTKYYLELEVSETDCDKSETTFALTSSCLPRVNGAIQICNIEVLEQPQIAASEYWDITDKECVPQVVAGTKYIVKLLFVETDCVKGAFSNSPLAYCKTDNKKPFRICDVEVWDKPWEDFRKIIKNECFEQNFKDTGALYDTEKPLTNILKFVEAEFNKDVAEGENLLKVTNVVSKQAQVVSGLKHVLTLEFKETNCVKDSFEISMSSCEADADAKTKTCDVEVLEKAWENFQEITKKACIDGKKNMKTDEEVIPDKEDKKPKYEFLHDDFPPERKRFVEDYFNEGKKAGDRLLKIADVTFFKSWGTGFQGIDTEYVQMKVTLRETNCLKKADDSAVETDCTTVPSASGYAQVCELKFSEDLENNQMRMDEVSCVL</sequence>
<dbReference type="SMART" id="SM00043">
    <property type="entry name" value="CY"/>
    <property type="match status" value="3"/>
</dbReference>
<dbReference type="CDD" id="cd00042">
    <property type="entry name" value="CY"/>
    <property type="match status" value="4"/>
</dbReference>
<dbReference type="GO" id="GO:0005615">
    <property type="term" value="C:extracellular space"/>
    <property type="evidence" value="ECO:0007669"/>
    <property type="project" value="TreeGrafter"/>
</dbReference>
<dbReference type="OrthoDB" id="6357437at2759"/>
<dbReference type="PROSITE" id="PS00287">
    <property type="entry name" value="CYSTATIN"/>
    <property type="match status" value="2"/>
</dbReference>
<dbReference type="GO" id="GO:0004869">
    <property type="term" value="F:cysteine-type endopeptidase inhibitor activity"/>
    <property type="evidence" value="ECO:0007669"/>
    <property type="project" value="UniProtKB-KW"/>
</dbReference>
<organism evidence="4">
    <name type="scientific">Cyprideis torosa</name>
    <dbReference type="NCBI Taxonomy" id="163714"/>
    <lineage>
        <taxon>Eukaryota</taxon>
        <taxon>Metazoa</taxon>
        <taxon>Ecdysozoa</taxon>
        <taxon>Arthropoda</taxon>
        <taxon>Crustacea</taxon>
        <taxon>Oligostraca</taxon>
        <taxon>Ostracoda</taxon>
        <taxon>Podocopa</taxon>
        <taxon>Podocopida</taxon>
        <taxon>Cytherocopina</taxon>
        <taxon>Cytheroidea</taxon>
        <taxon>Cytherideidae</taxon>
        <taxon>Cyprideis</taxon>
    </lineage>
</organism>
<dbReference type="InterPro" id="IPR018073">
    <property type="entry name" value="Prot_inh_cystat_CS"/>
</dbReference>
<dbReference type="PANTHER" id="PTHR46186:SF2">
    <property type="entry name" value="CYSTATIN"/>
    <property type="match status" value="1"/>
</dbReference>
<protein>
    <submittedName>
        <fullName evidence="4">Uncharacterized protein</fullName>
    </submittedName>
</protein>